<dbReference type="EMBL" id="JAFJYH010000248">
    <property type="protein sequence ID" value="KAG4414789.1"/>
    <property type="molecule type" value="Genomic_DNA"/>
</dbReference>
<dbReference type="Proteomes" id="UP000664132">
    <property type="component" value="Unassembled WGS sequence"/>
</dbReference>
<dbReference type="Pfam" id="PF01124">
    <property type="entry name" value="MAPEG"/>
    <property type="match status" value="1"/>
</dbReference>
<dbReference type="InterPro" id="IPR050997">
    <property type="entry name" value="MAPEG"/>
</dbReference>
<keyword evidence="7" id="KW-1185">Reference proteome</keyword>
<comment type="subcellular location">
    <subcellularLocation>
        <location evidence="1">Membrane</location>
        <topology evidence="1">Multi-pass membrane protein</topology>
    </subcellularLocation>
</comment>
<keyword evidence="4 5" id="KW-0472">Membrane</keyword>
<evidence type="ECO:0000313" key="6">
    <source>
        <dbReference type="EMBL" id="KAG4414789.1"/>
    </source>
</evidence>
<dbReference type="PANTHER" id="PTHR10250">
    <property type="entry name" value="MICROSOMAL GLUTATHIONE S-TRANSFERASE"/>
    <property type="match status" value="1"/>
</dbReference>
<sequence length="108" mass="11799">MATITLDPNYGYVLLAAASTFVMNAIHTVNTGKYRKAAKVPYPAAYAPDSRTDEAAVRFNCAQRAHAHFIENQVTTLGSLVLAGLRFPLTAAFFGLGWSVSRYFYMTG</sequence>
<feature type="transmembrane region" description="Helical" evidence="5">
    <location>
        <begin position="12"/>
        <end position="29"/>
    </location>
</feature>
<dbReference type="InterPro" id="IPR001129">
    <property type="entry name" value="Membr-assoc_MAPEG"/>
</dbReference>
<accession>A0A8H7T7F0</accession>
<dbReference type="GO" id="GO:0005783">
    <property type="term" value="C:endoplasmic reticulum"/>
    <property type="evidence" value="ECO:0007669"/>
    <property type="project" value="TreeGrafter"/>
</dbReference>
<dbReference type="GO" id="GO:0005635">
    <property type="term" value="C:nuclear envelope"/>
    <property type="evidence" value="ECO:0007669"/>
    <property type="project" value="TreeGrafter"/>
</dbReference>
<dbReference type="PANTHER" id="PTHR10250:SF26">
    <property type="entry name" value="GLUTATHIONE S-TRANSFERASE 3, MITOCHONDRIAL"/>
    <property type="match status" value="1"/>
</dbReference>
<dbReference type="SUPFAM" id="SSF161084">
    <property type="entry name" value="MAPEG domain-like"/>
    <property type="match status" value="1"/>
</dbReference>
<protein>
    <recommendedName>
        <fullName evidence="8">Microsomal glutathione S-transferase 3</fullName>
    </recommendedName>
</protein>
<evidence type="ECO:0000313" key="7">
    <source>
        <dbReference type="Proteomes" id="UP000664132"/>
    </source>
</evidence>
<evidence type="ECO:0000256" key="4">
    <source>
        <dbReference type="ARBA" id="ARBA00023136"/>
    </source>
</evidence>
<dbReference type="InterPro" id="IPR023352">
    <property type="entry name" value="MAPEG-like_dom_sf"/>
</dbReference>
<gene>
    <name evidence="6" type="ORF">IFR04_012061</name>
</gene>
<reference evidence="6" key="1">
    <citation type="submission" date="2021-02" db="EMBL/GenBank/DDBJ databases">
        <title>Genome sequence Cadophora malorum strain M34.</title>
        <authorList>
            <person name="Stefanovic E."/>
            <person name="Vu D."/>
            <person name="Scully C."/>
            <person name="Dijksterhuis J."/>
            <person name="Roader J."/>
            <person name="Houbraken J."/>
        </authorList>
    </citation>
    <scope>NUCLEOTIDE SEQUENCE</scope>
    <source>
        <strain evidence="6">M34</strain>
    </source>
</reference>
<dbReference type="AlphaFoldDB" id="A0A8H7T7F0"/>
<evidence type="ECO:0000256" key="1">
    <source>
        <dbReference type="ARBA" id="ARBA00004141"/>
    </source>
</evidence>
<evidence type="ECO:0000256" key="2">
    <source>
        <dbReference type="ARBA" id="ARBA00022692"/>
    </source>
</evidence>
<proteinExistence type="predicted"/>
<dbReference type="GO" id="GO:0004364">
    <property type="term" value="F:glutathione transferase activity"/>
    <property type="evidence" value="ECO:0007669"/>
    <property type="project" value="TreeGrafter"/>
</dbReference>
<keyword evidence="3 5" id="KW-1133">Transmembrane helix</keyword>
<dbReference type="Gene3D" id="1.20.120.550">
    <property type="entry name" value="Membrane associated eicosanoid/glutathione metabolism-like domain"/>
    <property type="match status" value="1"/>
</dbReference>
<evidence type="ECO:0000256" key="5">
    <source>
        <dbReference type="SAM" id="Phobius"/>
    </source>
</evidence>
<evidence type="ECO:0008006" key="8">
    <source>
        <dbReference type="Google" id="ProtNLM"/>
    </source>
</evidence>
<comment type="caution">
    <text evidence="6">The sequence shown here is derived from an EMBL/GenBank/DDBJ whole genome shotgun (WGS) entry which is preliminary data.</text>
</comment>
<keyword evidence="2 5" id="KW-0812">Transmembrane</keyword>
<name>A0A8H7T7F0_9HELO</name>
<dbReference type="GO" id="GO:0016020">
    <property type="term" value="C:membrane"/>
    <property type="evidence" value="ECO:0007669"/>
    <property type="project" value="UniProtKB-SubCell"/>
</dbReference>
<organism evidence="6 7">
    <name type="scientific">Cadophora malorum</name>
    <dbReference type="NCBI Taxonomy" id="108018"/>
    <lineage>
        <taxon>Eukaryota</taxon>
        <taxon>Fungi</taxon>
        <taxon>Dikarya</taxon>
        <taxon>Ascomycota</taxon>
        <taxon>Pezizomycotina</taxon>
        <taxon>Leotiomycetes</taxon>
        <taxon>Helotiales</taxon>
        <taxon>Ploettnerulaceae</taxon>
        <taxon>Cadophora</taxon>
    </lineage>
</organism>
<dbReference type="OrthoDB" id="410651at2759"/>
<dbReference type="GO" id="GO:0004602">
    <property type="term" value="F:glutathione peroxidase activity"/>
    <property type="evidence" value="ECO:0007669"/>
    <property type="project" value="TreeGrafter"/>
</dbReference>
<evidence type="ECO:0000256" key="3">
    <source>
        <dbReference type="ARBA" id="ARBA00022989"/>
    </source>
</evidence>